<evidence type="ECO:0000256" key="2">
    <source>
        <dbReference type="ARBA" id="ARBA00023315"/>
    </source>
</evidence>
<dbReference type="Gene3D" id="3.40.630.30">
    <property type="match status" value="2"/>
</dbReference>
<proteinExistence type="predicted"/>
<keyword evidence="2" id="KW-0012">Acyltransferase</keyword>
<dbReference type="InterPro" id="IPR000182">
    <property type="entry name" value="GNAT_dom"/>
</dbReference>
<reference evidence="4 5" key="1">
    <citation type="submission" date="2018-11" db="EMBL/GenBank/DDBJ databases">
        <title>Whole genome sequence of Streptomyces paromomycinus NBRC 15454(T).</title>
        <authorList>
            <person name="Komaki H."/>
            <person name="Tamura T."/>
        </authorList>
    </citation>
    <scope>NUCLEOTIDE SEQUENCE [LARGE SCALE GENOMIC DNA]</scope>
    <source>
        <strain evidence="4 5">NBRC 15454</strain>
    </source>
</reference>
<dbReference type="PANTHER" id="PTHR43877:SF2">
    <property type="entry name" value="AMINOALKYLPHOSPHONATE N-ACETYLTRANSFERASE-RELATED"/>
    <property type="match status" value="1"/>
</dbReference>
<dbReference type="InterPro" id="IPR050832">
    <property type="entry name" value="Bact_Acetyltransf"/>
</dbReference>
<name>A0A401WCU8_STREY</name>
<dbReference type="EMBL" id="BHZD01000001">
    <property type="protein sequence ID" value="GCD47164.1"/>
    <property type="molecule type" value="Genomic_DNA"/>
</dbReference>
<dbReference type="PANTHER" id="PTHR43877">
    <property type="entry name" value="AMINOALKYLPHOSPHONATE N-ACETYLTRANSFERASE-RELATED-RELATED"/>
    <property type="match status" value="1"/>
</dbReference>
<evidence type="ECO:0000313" key="5">
    <source>
        <dbReference type="Proteomes" id="UP000286746"/>
    </source>
</evidence>
<feature type="domain" description="N-acetyltransferase" evidence="3">
    <location>
        <begin position="125"/>
        <end position="276"/>
    </location>
</feature>
<evidence type="ECO:0000313" key="4">
    <source>
        <dbReference type="EMBL" id="GCD47164.1"/>
    </source>
</evidence>
<organism evidence="4 5">
    <name type="scientific">Streptomyces paromomycinus</name>
    <name type="common">Streptomyces rimosus subsp. paromomycinus</name>
    <dbReference type="NCBI Taxonomy" id="92743"/>
    <lineage>
        <taxon>Bacteria</taxon>
        <taxon>Bacillati</taxon>
        <taxon>Actinomycetota</taxon>
        <taxon>Actinomycetes</taxon>
        <taxon>Kitasatosporales</taxon>
        <taxon>Streptomycetaceae</taxon>
        <taxon>Streptomyces</taxon>
    </lineage>
</organism>
<dbReference type="Pfam" id="PF00583">
    <property type="entry name" value="Acetyltransf_1"/>
    <property type="match status" value="2"/>
</dbReference>
<dbReference type="RefSeq" id="WP_125057343.1">
    <property type="nucleotide sequence ID" value="NZ_BHZD01000001.1"/>
</dbReference>
<evidence type="ECO:0000259" key="3">
    <source>
        <dbReference type="PROSITE" id="PS51186"/>
    </source>
</evidence>
<dbReference type="AlphaFoldDB" id="A0A401WCU8"/>
<comment type="caution">
    <text evidence="4">The sequence shown here is derived from an EMBL/GenBank/DDBJ whole genome shotgun (WGS) entry which is preliminary data.</text>
</comment>
<dbReference type="PROSITE" id="PS51186">
    <property type="entry name" value="GNAT"/>
    <property type="match status" value="2"/>
</dbReference>
<protein>
    <submittedName>
        <fullName evidence="4">N-acetyltransferase</fullName>
    </submittedName>
</protein>
<sequence length="276" mass="30034">MTTTLRPAGPEERRDDGGRARTYEVCVNSRPVGRITLAVDARLGLSAGRIADLHIDERDRHRGRGTVAALAAEEVLRGWGCRRVSLDVPADAEPALRLAAALGYTEHSRRMLKELAAPPGLPAGSAVRPLGAQEYPAWLAAAVTTYVEAKVGNGMPRERAERNAEQDHATLLPDGPATAHQSLRVLAHEGIDVGTVWTTTYHPARPGGYVMDIRVAPEHRGRGHGRTLMLVAERDTLDAGRTVLGLNVYVDNPRARGLYETLGYRPTEYSLHKLLL</sequence>
<keyword evidence="5" id="KW-1185">Reference proteome</keyword>
<dbReference type="InterPro" id="IPR016181">
    <property type="entry name" value="Acyl_CoA_acyltransferase"/>
</dbReference>
<feature type="domain" description="N-acetyltransferase" evidence="3">
    <location>
        <begin position="1"/>
        <end position="124"/>
    </location>
</feature>
<dbReference type="GO" id="GO:0016747">
    <property type="term" value="F:acyltransferase activity, transferring groups other than amino-acyl groups"/>
    <property type="evidence" value="ECO:0007669"/>
    <property type="project" value="InterPro"/>
</dbReference>
<gene>
    <name evidence="4" type="ORF">GKJPGBOP_06927</name>
</gene>
<evidence type="ECO:0000256" key="1">
    <source>
        <dbReference type="ARBA" id="ARBA00022679"/>
    </source>
</evidence>
<accession>A0A401WCU8</accession>
<dbReference type="Proteomes" id="UP000286746">
    <property type="component" value="Unassembled WGS sequence"/>
</dbReference>
<dbReference type="CDD" id="cd04301">
    <property type="entry name" value="NAT_SF"/>
    <property type="match status" value="1"/>
</dbReference>
<dbReference type="SUPFAM" id="SSF55729">
    <property type="entry name" value="Acyl-CoA N-acyltransferases (Nat)"/>
    <property type="match status" value="2"/>
</dbReference>
<keyword evidence="1 4" id="KW-0808">Transferase</keyword>